<dbReference type="RefSeq" id="XP_012898793.1">
    <property type="nucleotide sequence ID" value="XM_013043339.1"/>
</dbReference>
<keyword evidence="2" id="KW-1185">Reference proteome</keyword>
<accession>D8M9K6</accession>
<evidence type="ECO:0000313" key="1">
    <source>
        <dbReference type="EMBL" id="CBK24745.2"/>
    </source>
</evidence>
<gene>
    <name evidence="1" type="ORF">GSBLH_T00006809001</name>
</gene>
<dbReference type="EMBL" id="FN668689">
    <property type="protein sequence ID" value="CBK24745.2"/>
    <property type="molecule type" value="Genomic_DNA"/>
</dbReference>
<evidence type="ECO:0000313" key="2">
    <source>
        <dbReference type="Proteomes" id="UP000008312"/>
    </source>
</evidence>
<proteinExistence type="predicted"/>
<organism evidence="1">
    <name type="scientific">Blastocystis hominis</name>
    <dbReference type="NCBI Taxonomy" id="12968"/>
    <lineage>
        <taxon>Eukaryota</taxon>
        <taxon>Sar</taxon>
        <taxon>Stramenopiles</taxon>
        <taxon>Bigyra</taxon>
        <taxon>Opalozoa</taxon>
        <taxon>Opalinata</taxon>
        <taxon>Blastocystidae</taxon>
        <taxon>Blastocystis</taxon>
    </lineage>
</organism>
<dbReference type="GeneID" id="24922933"/>
<name>D8M9K6_BLAHO</name>
<dbReference type="AlphaFoldDB" id="D8M9K6"/>
<protein>
    <submittedName>
        <fullName evidence="1">Uncharacterized protein</fullName>
    </submittedName>
</protein>
<dbReference type="InParanoid" id="D8M9K6"/>
<sequence length="175" mass="19863">MLNQARFLFSSAHYGYLNSDILVSTELFRTLHECQHLVSRGVVKPNYLLAGRVHEIDISLIPSIPTSSEPFDSIVFRLANSSRAALRHIHSADYFVFSSAMDLSKLHNVVVGRSRIDNYLMDVPRRQGGSLIDATLQIPAVHQGLCGFMCRAKPMRLSFMNHNWNRFYLLSPWVG</sequence>
<reference evidence="1" key="1">
    <citation type="submission" date="2010-02" db="EMBL/GenBank/DDBJ databases">
        <title>Sequencing and annotation of the Blastocystis hominis genome.</title>
        <authorList>
            <person name="Wincker P."/>
        </authorList>
    </citation>
    <scope>NUCLEOTIDE SEQUENCE</scope>
    <source>
        <strain evidence="1">Singapore isolate B</strain>
    </source>
</reference>
<dbReference type="OrthoDB" id="6261422at2759"/>
<dbReference type="Proteomes" id="UP000008312">
    <property type="component" value="Unassembled WGS sequence"/>
</dbReference>